<accession>A0A517P2G8</accession>
<dbReference type="GO" id="GO:0003824">
    <property type="term" value="F:catalytic activity"/>
    <property type="evidence" value="ECO:0007669"/>
    <property type="project" value="InterPro"/>
</dbReference>
<dbReference type="RefSeq" id="WP_145421282.1">
    <property type="nucleotide sequence ID" value="NZ_CP036526.1"/>
</dbReference>
<evidence type="ECO:0000313" key="5">
    <source>
        <dbReference type="Proteomes" id="UP000319817"/>
    </source>
</evidence>
<name>A0A517P2G8_9BACT</name>
<feature type="region of interest" description="Disordered" evidence="1">
    <location>
        <begin position="302"/>
        <end position="325"/>
    </location>
</feature>
<dbReference type="EMBL" id="CP036526">
    <property type="protein sequence ID" value="QDT13572.1"/>
    <property type="molecule type" value="Genomic_DNA"/>
</dbReference>
<sequence precursor="true">MRLVLVLIGTVLLNSFVAAQSPSTIRIATYNASLYGKKSGQILERLRDGRDQQAEKVARVVQTIRPDVLLINEIDYDADGATAKTLAELYFAKPQRKLSPIDYPYVYSVSSNTGVDSQLDLDQNGRTNGPADAWGFGVYPGQYSMAIYSRYPINYSSIRSFQKLLWKDLPDAKRPVDPKTALPYHDDELWNQLRLSSKNHVDVAIQIGETVLHVLACHPTPPVFDGPEDRNGCRNHDEIKFWDHYLSNPAADWLVDDQGNSGGLAVGESFVIMGDLNSDSVDGDGKRQAIVDLLANDRLYDPQPKSKGAVADSAGKKSAARQKADPALDTAKFGGNLRVDYVLPSRTLKRKDAGVVWPEKTDPDYEMITASDHRMVWVDVELQ</sequence>
<keyword evidence="2" id="KW-0732">Signal</keyword>
<dbReference type="InterPro" id="IPR005135">
    <property type="entry name" value="Endo/exonuclease/phosphatase"/>
</dbReference>
<proteinExistence type="predicted"/>
<feature type="chain" id="PRO_5021857825" description="Endonuclease/exonuclease/phosphatase domain-containing protein" evidence="2">
    <location>
        <begin position="20"/>
        <end position="383"/>
    </location>
</feature>
<dbReference type="InterPro" id="IPR036691">
    <property type="entry name" value="Endo/exonu/phosph_ase_sf"/>
</dbReference>
<dbReference type="AlphaFoldDB" id="A0A517P2G8"/>
<dbReference type="SUPFAM" id="SSF56219">
    <property type="entry name" value="DNase I-like"/>
    <property type="match status" value="1"/>
</dbReference>
<evidence type="ECO:0000256" key="2">
    <source>
        <dbReference type="SAM" id="SignalP"/>
    </source>
</evidence>
<dbReference type="Proteomes" id="UP000319817">
    <property type="component" value="Chromosome"/>
</dbReference>
<dbReference type="Pfam" id="PF03372">
    <property type="entry name" value="Exo_endo_phos"/>
    <property type="match status" value="1"/>
</dbReference>
<protein>
    <recommendedName>
        <fullName evidence="3">Endonuclease/exonuclease/phosphatase domain-containing protein</fullName>
    </recommendedName>
</protein>
<reference evidence="4 5" key="1">
    <citation type="submission" date="2019-02" db="EMBL/GenBank/DDBJ databases">
        <title>Deep-cultivation of Planctomycetes and their phenomic and genomic characterization uncovers novel biology.</title>
        <authorList>
            <person name="Wiegand S."/>
            <person name="Jogler M."/>
            <person name="Boedeker C."/>
            <person name="Pinto D."/>
            <person name="Vollmers J."/>
            <person name="Rivas-Marin E."/>
            <person name="Kohn T."/>
            <person name="Peeters S.H."/>
            <person name="Heuer A."/>
            <person name="Rast P."/>
            <person name="Oberbeckmann S."/>
            <person name="Bunk B."/>
            <person name="Jeske O."/>
            <person name="Meyerdierks A."/>
            <person name="Storesund J.E."/>
            <person name="Kallscheuer N."/>
            <person name="Luecker S."/>
            <person name="Lage O.M."/>
            <person name="Pohl T."/>
            <person name="Merkel B.J."/>
            <person name="Hornburger P."/>
            <person name="Mueller R.-W."/>
            <person name="Bruemmer F."/>
            <person name="Labrenz M."/>
            <person name="Spormann A.M."/>
            <person name="Op den Camp H."/>
            <person name="Overmann J."/>
            <person name="Amann R."/>
            <person name="Jetten M.S.M."/>
            <person name="Mascher T."/>
            <person name="Medema M.H."/>
            <person name="Devos D.P."/>
            <person name="Kaster A.-K."/>
            <person name="Ovreas L."/>
            <person name="Rohde M."/>
            <person name="Galperin M.Y."/>
            <person name="Jogler C."/>
        </authorList>
    </citation>
    <scope>NUCLEOTIDE SEQUENCE [LARGE SCALE GENOMIC DNA]</scope>
    <source>
        <strain evidence="4 5">K23_9</strain>
    </source>
</reference>
<dbReference type="Gene3D" id="3.60.10.10">
    <property type="entry name" value="Endonuclease/exonuclease/phosphatase"/>
    <property type="match status" value="1"/>
</dbReference>
<evidence type="ECO:0000259" key="3">
    <source>
        <dbReference type="Pfam" id="PF03372"/>
    </source>
</evidence>
<feature type="domain" description="Endonuclease/exonuclease/phosphatase" evidence="3">
    <location>
        <begin position="47"/>
        <end position="373"/>
    </location>
</feature>
<keyword evidence="5" id="KW-1185">Reference proteome</keyword>
<feature type="signal peptide" evidence="2">
    <location>
        <begin position="1"/>
        <end position="19"/>
    </location>
</feature>
<dbReference type="OrthoDB" id="292013at2"/>
<organism evidence="4 5">
    <name type="scientific">Stieleria marina</name>
    <dbReference type="NCBI Taxonomy" id="1930275"/>
    <lineage>
        <taxon>Bacteria</taxon>
        <taxon>Pseudomonadati</taxon>
        <taxon>Planctomycetota</taxon>
        <taxon>Planctomycetia</taxon>
        <taxon>Pirellulales</taxon>
        <taxon>Pirellulaceae</taxon>
        <taxon>Stieleria</taxon>
    </lineage>
</organism>
<gene>
    <name evidence="4" type="ORF">K239x_55920</name>
</gene>
<evidence type="ECO:0000313" key="4">
    <source>
        <dbReference type="EMBL" id="QDT13572.1"/>
    </source>
</evidence>
<evidence type="ECO:0000256" key="1">
    <source>
        <dbReference type="SAM" id="MobiDB-lite"/>
    </source>
</evidence>